<reference evidence="6" key="1">
    <citation type="journal article" date="2014" name="Int. J. Syst. Evol. Microbiol.">
        <title>Complete genome sequence of Corynebacterium casei LMG S-19264T (=DSM 44701T), isolated from a smear-ripened cheese.</title>
        <authorList>
            <consortium name="US DOE Joint Genome Institute (JGI-PGF)"/>
            <person name="Walter F."/>
            <person name="Albersmeier A."/>
            <person name="Kalinowski J."/>
            <person name="Ruckert C."/>
        </authorList>
    </citation>
    <scope>NUCLEOTIDE SEQUENCE</scope>
    <source>
        <strain evidence="6">JCM 4477</strain>
    </source>
</reference>
<feature type="region of interest" description="Disordered" evidence="5">
    <location>
        <begin position="263"/>
        <end position="286"/>
    </location>
</feature>
<evidence type="ECO:0000313" key="7">
    <source>
        <dbReference type="Proteomes" id="UP000630718"/>
    </source>
</evidence>
<dbReference type="Gene3D" id="3.30.420.40">
    <property type="match status" value="1"/>
</dbReference>
<dbReference type="AlphaFoldDB" id="A0A919E901"/>
<accession>A0A919E901</accession>
<evidence type="ECO:0000256" key="4">
    <source>
        <dbReference type="ARBA" id="ARBA00022840"/>
    </source>
</evidence>
<keyword evidence="3" id="KW-0547">Nucleotide-binding</keyword>
<dbReference type="InterPro" id="IPR056546">
    <property type="entry name" value="MreB_MamK-like"/>
</dbReference>
<evidence type="ECO:0000256" key="1">
    <source>
        <dbReference type="ARBA" id="ARBA00004496"/>
    </source>
</evidence>
<gene>
    <name evidence="6" type="ORF">GCM10018772_60120</name>
</gene>
<evidence type="ECO:0000313" key="6">
    <source>
        <dbReference type="EMBL" id="GHF26443.1"/>
    </source>
</evidence>
<organism evidence="6 7">
    <name type="scientific">Streptomyces fumanus</name>
    <dbReference type="NCBI Taxonomy" id="67302"/>
    <lineage>
        <taxon>Bacteria</taxon>
        <taxon>Bacillati</taxon>
        <taxon>Actinomycetota</taxon>
        <taxon>Actinomycetes</taxon>
        <taxon>Kitasatosporales</taxon>
        <taxon>Streptomycetaceae</taxon>
        <taxon>Streptomyces</taxon>
    </lineage>
</organism>
<evidence type="ECO:0000256" key="5">
    <source>
        <dbReference type="SAM" id="MobiDB-lite"/>
    </source>
</evidence>
<name>A0A919E901_9ACTN</name>
<dbReference type="PANTHER" id="PTHR42749">
    <property type="entry name" value="CELL SHAPE-DETERMINING PROTEIN MREB"/>
    <property type="match status" value="1"/>
</dbReference>
<reference evidence="6" key="2">
    <citation type="submission" date="2020-09" db="EMBL/GenBank/DDBJ databases">
        <authorList>
            <person name="Sun Q."/>
            <person name="Ohkuma M."/>
        </authorList>
    </citation>
    <scope>NUCLEOTIDE SEQUENCE</scope>
    <source>
        <strain evidence="6">JCM 4477</strain>
    </source>
</reference>
<dbReference type="EMBL" id="BNBI01000016">
    <property type="protein sequence ID" value="GHF26443.1"/>
    <property type="molecule type" value="Genomic_DNA"/>
</dbReference>
<proteinExistence type="predicted"/>
<dbReference type="Pfam" id="PF06723">
    <property type="entry name" value="MreB_Mbl"/>
    <property type="match status" value="1"/>
</dbReference>
<dbReference type="InterPro" id="IPR043129">
    <property type="entry name" value="ATPase_NBD"/>
</dbReference>
<protein>
    <recommendedName>
        <fullName evidence="8">Rod shape-determining protein MreB</fullName>
    </recommendedName>
</protein>
<evidence type="ECO:0000256" key="2">
    <source>
        <dbReference type="ARBA" id="ARBA00022490"/>
    </source>
</evidence>
<keyword evidence="2" id="KW-0963">Cytoplasm</keyword>
<dbReference type="RefSeq" id="WP_190207614.1">
    <property type="nucleotide sequence ID" value="NZ_BNBI01000016.1"/>
</dbReference>
<sequence>MTVARRPLPGSPGRHPHRPWPLCRQCSGLALDLGSARTRAWISGRGAVLDAPTVTFPGTGAVRPVQRGAIVDVPGTARMLDRLLGHRLPRRARPLVVLTAPVLGGPAWRERARAAVAVLRPRAVLTVPAARAVALAADADLSRPLLVIDIGAHLTEVVLLVDGAVWDARRAALGTTDLSDAGTSAELSDAVGAMVASMRRQDRTSVTAGALRRGALLAGGGALRPDLTWRLLTGLRAPLRAVPAPHTAAVRGAAVVLRAAHAHPSVTGAHPRPPGTGTDTGDPPFP</sequence>
<evidence type="ECO:0008006" key="8">
    <source>
        <dbReference type="Google" id="ProtNLM"/>
    </source>
</evidence>
<comment type="subcellular location">
    <subcellularLocation>
        <location evidence="1">Cytoplasm</location>
    </subcellularLocation>
</comment>
<feature type="compositionally biased region" description="Low complexity" evidence="5">
    <location>
        <begin position="275"/>
        <end position="286"/>
    </location>
</feature>
<dbReference type="SUPFAM" id="SSF53067">
    <property type="entry name" value="Actin-like ATPase domain"/>
    <property type="match status" value="1"/>
</dbReference>
<dbReference type="Proteomes" id="UP000630718">
    <property type="component" value="Unassembled WGS sequence"/>
</dbReference>
<dbReference type="GO" id="GO:0005524">
    <property type="term" value="F:ATP binding"/>
    <property type="evidence" value="ECO:0007669"/>
    <property type="project" value="UniProtKB-KW"/>
</dbReference>
<keyword evidence="7" id="KW-1185">Reference proteome</keyword>
<comment type="caution">
    <text evidence="6">The sequence shown here is derived from an EMBL/GenBank/DDBJ whole genome shotgun (WGS) entry which is preliminary data.</text>
</comment>
<dbReference type="GO" id="GO:0005737">
    <property type="term" value="C:cytoplasm"/>
    <property type="evidence" value="ECO:0007669"/>
    <property type="project" value="UniProtKB-SubCell"/>
</dbReference>
<dbReference type="PANTHER" id="PTHR42749:SF1">
    <property type="entry name" value="CELL SHAPE-DETERMINING PROTEIN MREB"/>
    <property type="match status" value="1"/>
</dbReference>
<keyword evidence="4" id="KW-0067">ATP-binding</keyword>
<evidence type="ECO:0000256" key="3">
    <source>
        <dbReference type="ARBA" id="ARBA00022741"/>
    </source>
</evidence>